<evidence type="ECO:0000256" key="8">
    <source>
        <dbReference type="ARBA" id="ARBA00022801"/>
    </source>
</evidence>
<evidence type="ECO:0000256" key="1">
    <source>
        <dbReference type="ARBA" id="ARBA00001946"/>
    </source>
</evidence>
<dbReference type="Gene3D" id="3.40.50.10130">
    <property type="match status" value="1"/>
</dbReference>
<comment type="cofactor">
    <cofactor evidence="1 13">
        <name>Mg(2+)</name>
        <dbReference type="ChEBI" id="CHEBI:18420"/>
    </cofactor>
</comment>
<dbReference type="EC" id="3.1.22.-" evidence="13"/>
<evidence type="ECO:0000256" key="4">
    <source>
        <dbReference type="ARBA" id="ARBA00022722"/>
    </source>
</evidence>
<evidence type="ECO:0000256" key="11">
    <source>
        <dbReference type="ARBA" id="ARBA00023204"/>
    </source>
</evidence>
<dbReference type="InterPro" id="IPR033309">
    <property type="entry name" value="Mus81"/>
</dbReference>
<dbReference type="PANTHER" id="PTHR13451:SF0">
    <property type="entry name" value="CROSSOVER JUNCTION ENDONUCLEASE MUS81"/>
    <property type="match status" value="1"/>
</dbReference>
<proteinExistence type="inferred from homology"/>
<feature type="compositionally biased region" description="Low complexity" evidence="14">
    <location>
        <begin position="159"/>
        <end position="173"/>
    </location>
</feature>
<keyword evidence="5 13" id="KW-0479">Metal-binding</keyword>
<keyword evidence="9 13" id="KW-0460">Magnesium</keyword>
<accession>A0A1X6P0N2</accession>
<dbReference type="InterPro" id="IPR047416">
    <property type="entry name" value="XPF_nuclease_Mus81"/>
</dbReference>
<dbReference type="GO" id="GO:0005634">
    <property type="term" value="C:nucleus"/>
    <property type="evidence" value="ECO:0007669"/>
    <property type="project" value="UniProtKB-SubCell"/>
</dbReference>
<dbReference type="AlphaFoldDB" id="A0A1X6P0N2"/>
<dbReference type="SMART" id="SM00891">
    <property type="entry name" value="ERCC4"/>
    <property type="match status" value="1"/>
</dbReference>
<dbReference type="GO" id="GO:0031573">
    <property type="term" value="P:mitotic intra-S DNA damage checkpoint signaling"/>
    <property type="evidence" value="ECO:0007669"/>
    <property type="project" value="TreeGrafter"/>
</dbReference>
<dbReference type="GO" id="GO:0008821">
    <property type="term" value="F:crossover junction DNA endonuclease activity"/>
    <property type="evidence" value="ECO:0007669"/>
    <property type="project" value="UniProtKB-UniRule"/>
</dbReference>
<dbReference type="GO" id="GO:0046872">
    <property type="term" value="F:metal ion binding"/>
    <property type="evidence" value="ECO:0007669"/>
    <property type="project" value="UniProtKB-UniRule"/>
</dbReference>
<dbReference type="CDD" id="cd20074">
    <property type="entry name" value="XPF_nuclease_Mus81"/>
    <property type="match status" value="1"/>
</dbReference>
<keyword evidence="8 13" id="KW-0378">Hydrolase</keyword>
<evidence type="ECO:0000313" key="17">
    <source>
        <dbReference type="Proteomes" id="UP000218209"/>
    </source>
</evidence>
<evidence type="ECO:0000256" key="7">
    <source>
        <dbReference type="ARBA" id="ARBA00022763"/>
    </source>
</evidence>
<keyword evidence="10 13" id="KW-0233">DNA recombination</keyword>
<protein>
    <recommendedName>
        <fullName evidence="13">Crossover junction endonuclease MUS81</fullName>
        <ecNumber evidence="13">3.1.22.-</ecNumber>
    </recommendedName>
</protein>
<dbReference type="Gene3D" id="1.10.150.670">
    <property type="entry name" value="Crossover junction endonuclease EME1, DNA-binding domain"/>
    <property type="match status" value="1"/>
</dbReference>
<dbReference type="SUPFAM" id="SSF52980">
    <property type="entry name" value="Restriction endonuclease-like"/>
    <property type="match status" value="1"/>
</dbReference>
<feature type="region of interest" description="Disordered" evidence="14">
    <location>
        <begin position="143"/>
        <end position="179"/>
    </location>
</feature>
<keyword evidence="6 13" id="KW-0255">Endonuclease</keyword>
<dbReference type="InterPro" id="IPR042530">
    <property type="entry name" value="EME1/EME2_C"/>
</dbReference>
<comment type="function">
    <text evidence="13">Interacts with EME1 to form a DNA structure-specific endonuclease with substrate preference for branched DNA structures with a 5'-end at the branch nick. Typical substrates include 3'-flap structures, D-loops, replication forks and nicked Holliday junctions. May be required in mitosis for the processing of stalled or collapsed replication fork intermediates. May be required in meiosis for the repair of meiosis-specific double strand breaks subsequent to single-end invasion (SEI).</text>
</comment>
<gene>
    <name evidence="16" type="ORF">BU14_0293s0006</name>
</gene>
<evidence type="ECO:0000256" key="14">
    <source>
        <dbReference type="SAM" id="MobiDB-lite"/>
    </source>
</evidence>
<dbReference type="GO" id="GO:0006308">
    <property type="term" value="P:DNA catabolic process"/>
    <property type="evidence" value="ECO:0007669"/>
    <property type="project" value="UniProtKB-UniRule"/>
</dbReference>
<keyword evidence="7 13" id="KW-0227">DNA damage</keyword>
<evidence type="ECO:0000256" key="12">
    <source>
        <dbReference type="ARBA" id="ARBA00023242"/>
    </source>
</evidence>
<sequence length="530" mass="54594">MDVLGSAAGGLWVDADSSSPPPPGVAPISTPAACELPTVAWPADVALMRQLIDMGIPDATTAASIEAEVLQGLGAASGDAFAERVLDRALGVCIDGSASGCGARISGGGASGDGPADHGGTGGPAGGGRVVELAPAVRENDVIVDSDGEEQPVSSVGGAAEATARATASRSASDSNGTHKQTAVDILKCSDLAPPAGSAVQVEGGIPRALTPVAASHSLPQLTPDPITVAAEVSLVIDTRDTRGSGIARAAFFSKICAAPGLSARVVERQLPVGEALLVARITRHGATAVAGASPADTELVLDFLVERKTAEDPVTSINDARLMEQAYYMAASGRPSLVLIVEGDVDAATANDVNLNYRVKAYLAVLDISGGFVLKFTADVNETAAYYASLVRYRGRRLFTSSGLFDWLRGRGSTQSAETVIGTSAVHTYSNRVSSMHQMRASTTLQQLWALQLHALPGVGENRVDSIFSAGFKTPAALAPAYGAVSSVEEGRKLLVRVPPPPRRSPISARLSAYIYSIDLWAWCRGHHG</sequence>
<keyword evidence="17" id="KW-1185">Reference proteome</keyword>
<evidence type="ECO:0000256" key="10">
    <source>
        <dbReference type="ARBA" id="ARBA00023172"/>
    </source>
</evidence>
<dbReference type="GO" id="GO:0000727">
    <property type="term" value="P:double-strand break repair via break-induced replication"/>
    <property type="evidence" value="ECO:0007669"/>
    <property type="project" value="UniProtKB-UniRule"/>
</dbReference>
<evidence type="ECO:0000259" key="15">
    <source>
        <dbReference type="SMART" id="SM00891"/>
    </source>
</evidence>
<dbReference type="Pfam" id="PF02732">
    <property type="entry name" value="ERCC4"/>
    <property type="match status" value="1"/>
</dbReference>
<comment type="subunit">
    <text evidence="13">Interacts with EME1.</text>
</comment>
<dbReference type="OrthoDB" id="5963188at2759"/>
<dbReference type="GO" id="GO:0048476">
    <property type="term" value="C:Holliday junction resolvase complex"/>
    <property type="evidence" value="ECO:0007669"/>
    <property type="project" value="UniProtKB-UniRule"/>
</dbReference>
<evidence type="ECO:0000256" key="5">
    <source>
        <dbReference type="ARBA" id="ARBA00022723"/>
    </source>
</evidence>
<keyword evidence="12 13" id="KW-0539">Nucleus</keyword>
<dbReference type="GO" id="GO:0048257">
    <property type="term" value="F:3'-flap endonuclease activity"/>
    <property type="evidence" value="ECO:0007669"/>
    <property type="project" value="TreeGrafter"/>
</dbReference>
<comment type="similarity">
    <text evidence="3 13">Belongs to the XPF family.</text>
</comment>
<dbReference type="PANTHER" id="PTHR13451">
    <property type="entry name" value="CLASS II CROSSOVER JUNCTION ENDONUCLEASE MUS81"/>
    <property type="match status" value="1"/>
</dbReference>
<evidence type="ECO:0000313" key="16">
    <source>
        <dbReference type="EMBL" id="OSX74335.1"/>
    </source>
</evidence>
<evidence type="ECO:0000256" key="13">
    <source>
        <dbReference type="RuleBase" id="RU369042"/>
    </source>
</evidence>
<evidence type="ECO:0000256" key="2">
    <source>
        <dbReference type="ARBA" id="ARBA00004123"/>
    </source>
</evidence>
<dbReference type="EMBL" id="KV918951">
    <property type="protein sequence ID" value="OSX74335.1"/>
    <property type="molecule type" value="Genomic_DNA"/>
</dbReference>
<evidence type="ECO:0000256" key="3">
    <source>
        <dbReference type="ARBA" id="ARBA00010015"/>
    </source>
</evidence>
<evidence type="ECO:0000256" key="9">
    <source>
        <dbReference type="ARBA" id="ARBA00022842"/>
    </source>
</evidence>
<reference evidence="16 17" key="1">
    <citation type="submission" date="2017-03" db="EMBL/GenBank/DDBJ databases">
        <title>WGS assembly of Porphyra umbilicalis.</title>
        <authorList>
            <person name="Brawley S.H."/>
            <person name="Blouin N.A."/>
            <person name="Ficko-Blean E."/>
            <person name="Wheeler G.L."/>
            <person name="Lohr M."/>
            <person name="Goodson H.V."/>
            <person name="Jenkins J.W."/>
            <person name="Blaby-Haas C.E."/>
            <person name="Helliwell K.E."/>
            <person name="Chan C."/>
            <person name="Marriage T."/>
            <person name="Bhattacharya D."/>
            <person name="Klein A.S."/>
            <person name="Badis Y."/>
            <person name="Brodie J."/>
            <person name="Cao Y."/>
            <person name="Collen J."/>
            <person name="Dittami S.M."/>
            <person name="Gachon C.M."/>
            <person name="Green B.R."/>
            <person name="Karpowicz S."/>
            <person name="Kim J.W."/>
            <person name="Kudahl U."/>
            <person name="Lin S."/>
            <person name="Michel G."/>
            <person name="Mittag M."/>
            <person name="Olson B.J."/>
            <person name="Pangilinan J."/>
            <person name="Peng Y."/>
            <person name="Qiu H."/>
            <person name="Shu S."/>
            <person name="Singer J.T."/>
            <person name="Smith A.G."/>
            <person name="Sprecher B.N."/>
            <person name="Wagner V."/>
            <person name="Wang W."/>
            <person name="Wang Z.-Y."/>
            <person name="Yan J."/>
            <person name="Yarish C."/>
            <person name="Zoeuner-Riek S."/>
            <person name="Zhuang Y."/>
            <person name="Zou Y."/>
            <person name="Lindquist E.A."/>
            <person name="Grimwood J."/>
            <person name="Barry K."/>
            <person name="Rokhsar D.S."/>
            <person name="Schmutz J."/>
            <person name="Stiller J.W."/>
            <person name="Grossman A.R."/>
            <person name="Prochnik S.E."/>
        </authorList>
    </citation>
    <scope>NUCLEOTIDE SEQUENCE [LARGE SCALE GENOMIC DNA]</scope>
    <source>
        <strain evidence="16">4086291</strain>
    </source>
</reference>
<keyword evidence="11 13" id="KW-0234">DNA repair</keyword>
<dbReference type="InterPro" id="IPR006166">
    <property type="entry name" value="ERCC4_domain"/>
</dbReference>
<dbReference type="GO" id="GO:0003677">
    <property type="term" value="F:DNA binding"/>
    <property type="evidence" value="ECO:0007669"/>
    <property type="project" value="UniProtKB-UniRule"/>
</dbReference>
<comment type="subcellular location">
    <subcellularLocation>
        <location evidence="2 13">Nucleus</location>
    </subcellularLocation>
</comment>
<name>A0A1X6P0N2_PORUM</name>
<feature type="region of interest" description="Disordered" evidence="14">
    <location>
        <begin position="1"/>
        <end position="26"/>
    </location>
</feature>
<organism evidence="16 17">
    <name type="scientific">Porphyra umbilicalis</name>
    <name type="common">Purple laver</name>
    <name type="synonym">Red alga</name>
    <dbReference type="NCBI Taxonomy" id="2786"/>
    <lineage>
        <taxon>Eukaryota</taxon>
        <taxon>Rhodophyta</taxon>
        <taxon>Bangiophyceae</taxon>
        <taxon>Bangiales</taxon>
        <taxon>Bangiaceae</taxon>
        <taxon>Porphyra</taxon>
    </lineage>
</organism>
<evidence type="ECO:0000256" key="6">
    <source>
        <dbReference type="ARBA" id="ARBA00022759"/>
    </source>
</evidence>
<dbReference type="GO" id="GO:0000712">
    <property type="term" value="P:resolution of meiotic recombination intermediates"/>
    <property type="evidence" value="ECO:0007669"/>
    <property type="project" value="TreeGrafter"/>
</dbReference>
<dbReference type="InterPro" id="IPR011335">
    <property type="entry name" value="Restrct_endonuc-II-like"/>
</dbReference>
<keyword evidence="4 13" id="KW-0540">Nuclease</keyword>
<dbReference type="Proteomes" id="UP000218209">
    <property type="component" value="Unassembled WGS sequence"/>
</dbReference>
<feature type="domain" description="ERCC4" evidence="15">
    <location>
        <begin position="234"/>
        <end position="346"/>
    </location>
</feature>